<dbReference type="InterPro" id="IPR017030">
    <property type="entry name" value="Vir_effector_SfrC"/>
</dbReference>
<gene>
    <name evidence="1" type="ORF">HPS56_02420</name>
</gene>
<evidence type="ECO:0000313" key="2">
    <source>
        <dbReference type="Proteomes" id="UP000714420"/>
    </source>
</evidence>
<dbReference type="Pfam" id="PF10139">
    <property type="entry name" value="Virul_Fac"/>
    <property type="match status" value="2"/>
</dbReference>
<accession>A0ABX2ALW4</accession>
<dbReference type="Proteomes" id="UP000714420">
    <property type="component" value="Unassembled WGS sequence"/>
</dbReference>
<dbReference type="RefSeq" id="WP_172273325.1">
    <property type="nucleotide sequence ID" value="NZ_CASGMU010000002.1"/>
</dbReference>
<protein>
    <recommendedName>
        <fullName evidence="3">Virulence factor</fullName>
    </recommendedName>
</protein>
<name>A0ABX2ALW4_9BACT</name>
<keyword evidence="2" id="KW-1185">Reference proteome</keyword>
<evidence type="ECO:0000313" key="1">
    <source>
        <dbReference type="EMBL" id="NPD91214.1"/>
    </source>
</evidence>
<comment type="caution">
    <text evidence="1">The sequence shown here is derived from an EMBL/GenBank/DDBJ whole genome shotgun (WGS) entry which is preliminary data.</text>
</comment>
<reference evidence="1 2" key="1">
    <citation type="submission" date="2020-05" db="EMBL/GenBank/DDBJ databases">
        <title>Distinct polysaccharide utilization as determinants for interspecies competition between intestinal Prevotella spp.</title>
        <authorList>
            <person name="Galvez E.J.C."/>
            <person name="Iljazovic A."/>
            <person name="Strowig T."/>
        </authorList>
    </citation>
    <scope>NUCLEOTIDE SEQUENCE [LARGE SCALE GENOMIC DNA]</scope>
    <source>
        <strain evidence="1 2">PMUR</strain>
    </source>
</reference>
<sequence>MNDIIETKNQELIQNVTNQISSINNFISWADSHLQQSRREETFKKLVNVRRQLKRLRFSLESNPAIAAFGESQKGKSYVISSLLARKGQQFMVNDPKTGETYNFVEQLNPITRDTEATGVATRFTKTYEVPNDSFPIMVKVLSIADMLQILCDTAYNDVKSHSVIDREDIDEFMIAQERRYKGSPNVQDVLDEDDIMNVREYVEEHIGITKAKELLDSRYFDVLARIIPHIQPREWPQLMSKLWYDNSDITSLFIRMLQGYETLGFSKKVYIPISALLNTTTTLMSSLCLQKLDVASPTTGNVDPNMGTDLLTEDKKAVGGFSKSVLSSIAAEIVFQIPEETIAEELIYNTEGILDDGNRQRLLSKGWNKKVSKEFLNTVDIFDFPGARAALELQEEQIKIELNNKMMLRGKVRYLFNKYSDERLINVLMLCHDHMQNGPTVMPGLVEQWIKQNMGASVRERTAFLDKSIVSPLFMIATKFNMDMSHSVQSGGDDQIEKRWEDRYQKVLYEQVLQADSLSWFKNWTERGGFKNTYLLRDYKWSGINGNRLFEGFETSGVETTEIDTTFHQQLRQSFITSPYVNTFFEDPELAWDAAATMNNDGATRIIENLGIVAANAKESRLYKYISEVKGLHAQTLQLMVEYYHDENDENVLQKAISRSGAIVAEFDVVCGKDNYFFGRMIQNLQVSENYVFDFYYNQLNNTKMIVERDMKEYDLILSRCHGRISASNLYEDNLEILRQEYHYPTVLDCKEFFENVKGVSLEKLFECNFKQKSNSEQLAEGIIVKWIEDVKAQKNLKFYEAEGCNTLIVLDMIENIKAVVDTTNLIGIIAKTISPFVDAINVPHQILDMIADTTAEIINEFVVTFGYNYYSPEKIADLKLINEKNNLHLSFDYGMADKVPMSNEELSDLFDDIRPTEENTMLTSLPSFINYNKWIDLLLISFIASYNVPNYDIEANRQLGILLNSYKELA</sequence>
<evidence type="ECO:0008006" key="3">
    <source>
        <dbReference type="Google" id="ProtNLM"/>
    </source>
</evidence>
<organism evidence="1 2">
    <name type="scientific">Xylanibacter muris</name>
    <dbReference type="NCBI Taxonomy" id="2736290"/>
    <lineage>
        <taxon>Bacteria</taxon>
        <taxon>Pseudomonadati</taxon>
        <taxon>Bacteroidota</taxon>
        <taxon>Bacteroidia</taxon>
        <taxon>Bacteroidales</taxon>
        <taxon>Prevotellaceae</taxon>
        <taxon>Xylanibacter</taxon>
    </lineage>
</organism>
<dbReference type="EMBL" id="JABKKF010000002">
    <property type="protein sequence ID" value="NPD91214.1"/>
    <property type="molecule type" value="Genomic_DNA"/>
</dbReference>
<proteinExistence type="predicted"/>